<dbReference type="PROSITE" id="PS50919">
    <property type="entry name" value="MIR"/>
    <property type="match status" value="4"/>
</dbReference>
<dbReference type="Pfam" id="PF13385">
    <property type="entry name" value="Laminin_G_3"/>
    <property type="match status" value="1"/>
</dbReference>
<feature type="domain" description="MIR" evidence="3">
    <location>
        <begin position="222"/>
        <end position="275"/>
    </location>
</feature>
<dbReference type="SMART" id="SM00472">
    <property type="entry name" value="MIR"/>
    <property type="match status" value="4"/>
</dbReference>
<sequence>MFSSENEENYRIESFIRTPRLELVPKRSSLHARFTGNWTNNAGIYELGDGLLLNRWYHISYTLSDSEKRLDIYIDGEWVGFYGIQNVTTEKVVFNDGPLYIGRSFGNGFNGDICNFRYFNWRLCAEEVKEDFFAICNGREIDLKNDVFTVIEAHNTSVNAGSPVPFNAIIGFKHLATESHLHSHHRLTPISKHQQVTIYNGRDVNDNWVIRRYNSIASKDESGYLSNGDIISLTHVNTGYPALYSHPVLLDDGTQEVTCHGNGNDENNKWRIELIDDSKLLALIPKKSSLHARFTGNWTNNAGIFELGDGLLLNRWYHIAYTLSDSEKRLDIYIDGPLYIGRSFDNGFNGEVCNFRYFNWRICAEEVKEDFLNKLIEYGSNVALVHVPTEKYLTTKGNKYTNLKNDVYTVIEANGLSVSAGSPIPFNAIIGFKHLATGGNLHSHDFHSGLTPISKHQQVTIWIGRDDNDNWLIRRYSSKASKDDPGYLSNGDIVNLIHVNTDNSALYSHPVLFDNGAQEVSCHGNGNEENNKWRIELIDGSKIVK</sequence>
<evidence type="ECO:0000313" key="5">
    <source>
        <dbReference type="Proteomes" id="UP001153678"/>
    </source>
</evidence>
<dbReference type="SUPFAM" id="SSF82109">
    <property type="entry name" value="MIR domain"/>
    <property type="match status" value="2"/>
</dbReference>
<dbReference type="Pfam" id="PF02815">
    <property type="entry name" value="MIR"/>
    <property type="match status" value="1"/>
</dbReference>
<feature type="domain" description="MIR" evidence="3">
    <location>
        <begin position="485"/>
        <end position="538"/>
    </location>
</feature>
<dbReference type="EMBL" id="CAMKVN010001787">
    <property type="protein sequence ID" value="CAI2178076.1"/>
    <property type="molecule type" value="Genomic_DNA"/>
</dbReference>
<accession>A0A9W4WQ66</accession>
<name>A0A9W4WQ66_9GLOM</name>
<dbReference type="InterPro" id="IPR016093">
    <property type="entry name" value="MIR_motif"/>
</dbReference>
<dbReference type="PANTHER" id="PTHR46809:SF2">
    <property type="entry name" value="GH21273P"/>
    <property type="match status" value="1"/>
</dbReference>
<dbReference type="Gene3D" id="2.80.10.50">
    <property type="match status" value="2"/>
</dbReference>
<feature type="domain" description="MIR" evidence="3">
    <location>
        <begin position="161"/>
        <end position="213"/>
    </location>
</feature>
<dbReference type="InterPro" id="IPR013320">
    <property type="entry name" value="ConA-like_dom_sf"/>
</dbReference>
<evidence type="ECO:0000259" key="3">
    <source>
        <dbReference type="PROSITE" id="PS50919"/>
    </source>
</evidence>
<dbReference type="OrthoDB" id="5588846at2759"/>
<evidence type="ECO:0000256" key="1">
    <source>
        <dbReference type="ARBA" id="ARBA00022729"/>
    </source>
</evidence>
<dbReference type="Gene3D" id="2.60.120.200">
    <property type="match status" value="2"/>
</dbReference>
<keyword evidence="1" id="KW-0732">Signal</keyword>
<protein>
    <submittedName>
        <fullName evidence="4">9938_t:CDS:1</fullName>
    </submittedName>
</protein>
<proteinExistence type="predicted"/>
<reference evidence="4" key="1">
    <citation type="submission" date="2022-08" db="EMBL/GenBank/DDBJ databases">
        <authorList>
            <person name="Kallberg Y."/>
            <person name="Tangrot J."/>
            <person name="Rosling A."/>
        </authorList>
    </citation>
    <scope>NUCLEOTIDE SEQUENCE</scope>
    <source>
        <strain evidence="4">Wild A</strain>
    </source>
</reference>
<organism evidence="4 5">
    <name type="scientific">Funneliformis geosporum</name>
    <dbReference type="NCBI Taxonomy" id="1117311"/>
    <lineage>
        <taxon>Eukaryota</taxon>
        <taxon>Fungi</taxon>
        <taxon>Fungi incertae sedis</taxon>
        <taxon>Mucoromycota</taxon>
        <taxon>Glomeromycotina</taxon>
        <taxon>Glomeromycetes</taxon>
        <taxon>Glomerales</taxon>
        <taxon>Glomeraceae</taxon>
        <taxon>Funneliformis</taxon>
    </lineage>
</organism>
<dbReference type="AlphaFoldDB" id="A0A9W4WQ66"/>
<dbReference type="SUPFAM" id="SSF49899">
    <property type="entry name" value="Concanavalin A-like lectins/glucanases"/>
    <property type="match status" value="2"/>
</dbReference>
<dbReference type="PANTHER" id="PTHR46809">
    <property type="entry name" value="STROMAL CELL-DERIVED FACTOR 2-LIKE PROTEIN"/>
    <property type="match status" value="1"/>
</dbReference>
<dbReference type="InterPro" id="IPR036300">
    <property type="entry name" value="MIR_dom_sf"/>
</dbReference>
<keyword evidence="5" id="KW-1185">Reference proteome</keyword>
<comment type="caution">
    <text evidence="4">The sequence shown here is derived from an EMBL/GenBank/DDBJ whole genome shotgun (WGS) entry which is preliminary data.</text>
</comment>
<gene>
    <name evidence="4" type="ORF">FWILDA_LOCUS8404</name>
</gene>
<evidence type="ECO:0000256" key="2">
    <source>
        <dbReference type="ARBA" id="ARBA00022737"/>
    </source>
</evidence>
<dbReference type="Proteomes" id="UP001153678">
    <property type="component" value="Unassembled WGS sequence"/>
</dbReference>
<evidence type="ECO:0000313" key="4">
    <source>
        <dbReference type="EMBL" id="CAI2178076.1"/>
    </source>
</evidence>
<feature type="domain" description="MIR" evidence="3">
    <location>
        <begin position="421"/>
        <end position="476"/>
    </location>
</feature>
<keyword evidence="2" id="KW-0677">Repeat</keyword>